<dbReference type="GeneID" id="18931137"/>
<dbReference type="Proteomes" id="UP000001072">
    <property type="component" value="Unassembled WGS sequence"/>
</dbReference>
<dbReference type="EMBL" id="GL883166">
    <property type="protein sequence ID" value="EGF98971.1"/>
    <property type="molecule type" value="Genomic_DNA"/>
</dbReference>
<name>F4S8T1_MELLP</name>
<protein>
    <submittedName>
        <fullName evidence="2">Uncharacterized protein</fullName>
    </submittedName>
</protein>
<dbReference type="OrthoDB" id="2794493at2759"/>
<sequence length="184" mass="21298">MSLKKRYQNENWDEERRKRTADEVRRSARLRYLQRLRENVVLSQKELWPLSKIVIVACSDDETDNERAISPEDPQGPGRPCRVRNLEWRSKELENICLLLDSSKAKTDSSTPGKNKSPKLTGRPTRPRLRGEDRPVTRTSVPSALPIDCYSVRWLQSLSPLERSELDIASKPILKDLLPIVKRI</sequence>
<gene>
    <name evidence="2" type="ORF">MELLADRAFT_68940</name>
</gene>
<feature type="region of interest" description="Disordered" evidence="1">
    <location>
        <begin position="104"/>
        <end position="140"/>
    </location>
</feature>
<feature type="region of interest" description="Disordered" evidence="1">
    <location>
        <begin position="1"/>
        <end position="20"/>
    </location>
</feature>
<evidence type="ECO:0000313" key="2">
    <source>
        <dbReference type="EMBL" id="EGF98971.1"/>
    </source>
</evidence>
<keyword evidence="3" id="KW-1185">Reference proteome</keyword>
<evidence type="ECO:0000256" key="1">
    <source>
        <dbReference type="SAM" id="MobiDB-lite"/>
    </source>
</evidence>
<accession>F4S8T1</accession>
<dbReference type="KEGG" id="mlr:MELLADRAFT_68940"/>
<proteinExistence type="predicted"/>
<dbReference type="HOGENOM" id="CLU_1468500_0_0_1"/>
<dbReference type="InParanoid" id="F4S8T1"/>
<organism evidence="3">
    <name type="scientific">Melampsora larici-populina (strain 98AG31 / pathotype 3-4-7)</name>
    <name type="common">Poplar leaf rust fungus</name>
    <dbReference type="NCBI Taxonomy" id="747676"/>
    <lineage>
        <taxon>Eukaryota</taxon>
        <taxon>Fungi</taxon>
        <taxon>Dikarya</taxon>
        <taxon>Basidiomycota</taxon>
        <taxon>Pucciniomycotina</taxon>
        <taxon>Pucciniomycetes</taxon>
        <taxon>Pucciniales</taxon>
        <taxon>Melampsoraceae</taxon>
        <taxon>Melampsora</taxon>
    </lineage>
</organism>
<evidence type="ECO:0000313" key="3">
    <source>
        <dbReference type="Proteomes" id="UP000001072"/>
    </source>
</evidence>
<reference evidence="3" key="1">
    <citation type="journal article" date="2011" name="Proc. Natl. Acad. Sci. U.S.A.">
        <title>Obligate biotrophy features unraveled by the genomic analysis of rust fungi.</title>
        <authorList>
            <person name="Duplessis S."/>
            <person name="Cuomo C.A."/>
            <person name="Lin Y.-C."/>
            <person name="Aerts A."/>
            <person name="Tisserant E."/>
            <person name="Veneault-Fourrey C."/>
            <person name="Joly D.L."/>
            <person name="Hacquard S."/>
            <person name="Amselem J."/>
            <person name="Cantarel B.L."/>
            <person name="Chiu R."/>
            <person name="Coutinho P.M."/>
            <person name="Feau N."/>
            <person name="Field M."/>
            <person name="Frey P."/>
            <person name="Gelhaye E."/>
            <person name="Goldberg J."/>
            <person name="Grabherr M.G."/>
            <person name="Kodira C.D."/>
            <person name="Kohler A."/>
            <person name="Kuees U."/>
            <person name="Lindquist E.A."/>
            <person name="Lucas S.M."/>
            <person name="Mago R."/>
            <person name="Mauceli E."/>
            <person name="Morin E."/>
            <person name="Murat C."/>
            <person name="Pangilinan J.L."/>
            <person name="Park R."/>
            <person name="Pearson M."/>
            <person name="Quesneville H."/>
            <person name="Rouhier N."/>
            <person name="Sakthikumar S."/>
            <person name="Salamov A.A."/>
            <person name="Schmutz J."/>
            <person name="Selles B."/>
            <person name="Shapiro H."/>
            <person name="Tanguay P."/>
            <person name="Tuskan G.A."/>
            <person name="Henrissat B."/>
            <person name="Van de Peer Y."/>
            <person name="Rouze P."/>
            <person name="Ellis J.G."/>
            <person name="Dodds P.N."/>
            <person name="Schein J.E."/>
            <person name="Zhong S."/>
            <person name="Hamelin R.C."/>
            <person name="Grigoriev I.V."/>
            <person name="Szabo L.J."/>
            <person name="Martin F."/>
        </authorList>
    </citation>
    <scope>NUCLEOTIDE SEQUENCE [LARGE SCALE GENOMIC DNA]</scope>
    <source>
        <strain evidence="3">98AG31 / pathotype 3-4-7</strain>
    </source>
</reference>
<dbReference type="AlphaFoldDB" id="F4S8T1"/>
<dbReference type="VEuPathDB" id="FungiDB:MELLADRAFT_68940"/>
<dbReference type="RefSeq" id="XP_007417748.1">
    <property type="nucleotide sequence ID" value="XM_007417686.1"/>
</dbReference>